<dbReference type="PANTHER" id="PTHR30469">
    <property type="entry name" value="MULTIDRUG RESISTANCE PROTEIN MDTA"/>
    <property type="match status" value="1"/>
</dbReference>
<dbReference type="SUPFAM" id="SSF111369">
    <property type="entry name" value="HlyD-like secretion proteins"/>
    <property type="match status" value="1"/>
</dbReference>
<keyword evidence="2" id="KW-1133">Transmembrane helix</keyword>
<dbReference type="InterPro" id="IPR058625">
    <property type="entry name" value="MdtA-like_BSH"/>
</dbReference>
<dbReference type="GO" id="GO:1990281">
    <property type="term" value="C:efflux pump complex"/>
    <property type="evidence" value="ECO:0007669"/>
    <property type="project" value="TreeGrafter"/>
</dbReference>
<dbReference type="Gene3D" id="2.40.30.170">
    <property type="match status" value="1"/>
</dbReference>
<accession>A0A9X2J558</accession>
<dbReference type="EMBL" id="JALBWM010000006">
    <property type="protein sequence ID" value="MCO1333240.1"/>
    <property type="molecule type" value="Genomic_DNA"/>
</dbReference>
<dbReference type="Proteomes" id="UP001139028">
    <property type="component" value="Unassembled WGS sequence"/>
</dbReference>
<reference evidence="5" key="1">
    <citation type="journal article" date="2022" name="Arch. Microbiol.">
        <title>Microbulbifer okhotskensis sp. nov., isolated from a deep bottom sediment of the Okhotsk Sea.</title>
        <authorList>
            <person name="Romanenko L."/>
            <person name="Kurilenko V."/>
            <person name="Otstavnykh N."/>
            <person name="Velansky P."/>
            <person name="Isaeva M."/>
            <person name="Mikhailov V."/>
        </authorList>
    </citation>
    <scope>NUCLEOTIDE SEQUENCE</scope>
    <source>
        <strain evidence="5">OS29</strain>
    </source>
</reference>
<dbReference type="InterPro" id="IPR006143">
    <property type="entry name" value="RND_pump_MFP"/>
</dbReference>
<comment type="similarity">
    <text evidence="1">Belongs to the membrane fusion protein (MFP) (TC 8.A.1) family.</text>
</comment>
<keyword evidence="6" id="KW-1185">Reference proteome</keyword>
<keyword evidence="2" id="KW-0812">Transmembrane</keyword>
<sequence>MSVLASIWSKRNYRIAIIVTLVSALWLLSGGLFSSKENGQSGPAGEVTEKRKPDLRIRAQVVESQSYATRELVNGRTEANRSVRLRAELDGIIVALPVVEGRTVRKGEIICEIEAEDRLEQLKLADAAKRKAELDFVGAERLKKKGLQSDTAMAQQQVELARTRAEYIRAKVVVDNLKIRAPFDGVVNSRAVELGDFIRRGEECATLLDLDPILIVGEVSEAQVGNLITGGPASAQLQKGLSVEGRIRYISQRAQEITRSYRVEVAVENPGNQLPGGLSGQLALPTGEVSAHYIKASLLTLDDQGVLGVRILDRDHRVQFINVSLLGDGAGGVWISGLPDSVTLITVGQEYVSSGDLVRAEILPVGEEFSRERVPAQAVPEKSVDIVPVSETVVTPEGKQR</sequence>
<organism evidence="5 6">
    <name type="scientific">Microbulbifer okhotskensis</name>
    <dbReference type="NCBI Taxonomy" id="2926617"/>
    <lineage>
        <taxon>Bacteria</taxon>
        <taxon>Pseudomonadati</taxon>
        <taxon>Pseudomonadota</taxon>
        <taxon>Gammaproteobacteria</taxon>
        <taxon>Cellvibrionales</taxon>
        <taxon>Microbulbiferaceae</taxon>
        <taxon>Microbulbifer</taxon>
    </lineage>
</organism>
<keyword evidence="2" id="KW-0472">Membrane</keyword>
<evidence type="ECO:0000256" key="1">
    <source>
        <dbReference type="ARBA" id="ARBA00009477"/>
    </source>
</evidence>
<dbReference type="NCBIfam" id="TIGR01730">
    <property type="entry name" value="RND_mfp"/>
    <property type="match status" value="1"/>
</dbReference>
<evidence type="ECO:0000259" key="3">
    <source>
        <dbReference type="Pfam" id="PF25917"/>
    </source>
</evidence>
<dbReference type="Gene3D" id="1.10.287.470">
    <property type="entry name" value="Helix hairpin bin"/>
    <property type="match status" value="1"/>
</dbReference>
<dbReference type="Gene3D" id="2.40.50.100">
    <property type="match status" value="1"/>
</dbReference>
<name>A0A9X2J558_9GAMM</name>
<dbReference type="InterPro" id="IPR058792">
    <property type="entry name" value="Beta-barrel_RND_2"/>
</dbReference>
<evidence type="ECO:0000259" key="4">
    <source>
        <dbReference type="Pfam" id="PF25954"/>
    </source>
</evidence>
<protein>
    <submittedName>
        <fullName evidence="5">Efflux RND transporter periplasmic adaptor subunit</fullName>
    </submittedName>
</protein>
<dbReference type="RefSeq" id="WP_252464407.1">
    <property type="nucleotide sequence ID" value="NZ_JALBWM010000006.1"/>
</dbReference>
<evidence type="ECO:0000313" key="6">
    <source>
        <dbReference type="Proteomes" id="UP001139028"/>
    </source>
</evidence>
<dbReference type="AlphaFoldDB" id="A0A9X2J558"/>
<dbReference type="GO" id="GO:0015562">
    <property type="term" value="F:efflux transmembrane transporter activity"/>
    <property type="evidence" value="ECO:0007669"/>
    <property type="project" value="TreeGrafter"/>
</dbReference>
<evidence type="ECO:0000313" key="5">
    <source>
        <dbReference type="EMBL" id="MCO1333240.1"/>
    </source>
</evidence>
<proteinExistence type="inferred from homology"/>
<feature type="domain" description="Multidrug resistance protein MdtA-like barrel-sandwich hybrid" evidence="3">
    <location>
        <begin position="81"/>
        <end position="207"/>
    </location>
</feature>
<dbReference type="PANTHER" id="PTHR30469:SF29">
    <property type="entry name" value="BLR2860 PROTEIN"/>
    <property type="match status" value="1"/>
</dbReference>
<gene>
    <name evidence="5" type="ORF">MO867_02695</name>
</gene>
<evidence type="ECO:0000256" key="2">
    <source>
        <dbReference type="SAM" id="Phobius"/>
    </source>
</evidence>
<dbReference type="Pfam" id="PF25917">
    <property type="entry name" value="BSH_RND"/>
    <property type="match status" value="1"/>
</dbReference>
<dbReference type="Pfam" id="PF25954">
    <property type="entry name" value="Beta-barrel_RND_2"/>
    <property type="match status" value="1"/>
</dbReference>
<feature type="transmembrane region" description="Helical" evidence="2">
    <location>
        <begin position="12"/>
        <end position="33"/>
    </location>
</feature>
<comment type="caution">
    <text evidence="5">The sequence shown here is derived from an EMBL/GenBank/DDBJ whole genome shotgun (WGS) entry which is preliminary data.</text>
</comment>
<feature type="domain" description="CusB-like beta-barrel" evidence="4">
    <location>
        <begin position="217"/>
        <end position="284"/>
    </location>
</feature>